<reference evidence="1" key="1">
    <citation type="submission" date="2023-10" db="EMBL/GenBank/DDBJ databases">
        <title>Genome assembly of Pristionchus species.</title>
        <authorList>
            <person name="Yoshida K."/>
            <person name="Sommer R.J."/>
        </authorList>
    </citation>
    <scope>NUCLEOTIDE SEQUENCE</scope>
    <source>
        <strain evidence="1">RS0144</strain>
    </source>
</reference>
<dbReference type="Gene3D" id="1.25.40.20">
    <property type="entry name" value="Ankyrin repeat-containing domain"/>
    <property type="match status" value="1"/>
</dbReference>
<dbReference type="EMBL" id="BTSX01000001">
    <property type="protein sequence ID" value="GMS81497.1"/>
    <property type="molecule type" value="Genomic_DNA"/>
</dbReference>
<evidence type="ECO:0000313" key="2">
    <source>
        <dbReference type="Proteomes" id="UP001432027"/>
    </source>
</evidence>
<dbReference type="InterPro" id="IPR036770">
    <property type="entry name" value="Ankyrin_rpt-contain_sf"/>
</dbReference>
<dbReference type="AlphaFoldDB" id="A0AAV5SFU2"/>
<gene>
    <name evidence="1" type="ORF">PENTCL1PPCAC_3672</name>
</gene>
<name>A0AAV5SFU2_9BILA</name>
<sequence>DNEGITVISSLLSYHDEDSTAHLPDQIDYLIKHGADCSITDTAGNSALHVFAAVPIILKVDKPTRTAKGNEERITSSQYRKCIDQLFGANADPMAKNSEGATAFTVALSAGNLYLASLLLDSYGKDLLKDESQLVDKSNALHTLLTLPATIANSPALWAYTDAPIGGQYNIVPMLKKISTMVGQTQMEELLSATNEEGYTPVLQLVMSLSSLSNTHNMDAGQYSAFSATVMAGLRELLKLRPTAVMDRKKGKEDDNTSEEEQVSVMKLALQGGMNKKGKNLLLEALLSCAAENGNLESFLTQKIVTEEVKCPVTPLIKTLLKKQELEAILILRAACDGGIAEEICGATIETRPKEGGEEEEPTIRQRGHHCDLLSSFLSRRGFDSPSARSDRLSHQAWRGLFNH</sequence>
<organism evidence="1 2">
    <name type="scientific">Pristionchus entomophagus</name>
    <dbReference type="NCBI Taxonomy" id="358040"/>
    <lineage>
        <taxon>Eukaryota</taxon>
        <taxon>Metazoa</taxon>
        <taxon>Ecdysozoa</taxon>
        <taxon>Nematoda</taxon>
        <taxon>Chromadorea</taxon>
        <taxon>Rhabditida</taxon>
        <taxon>Rhabditina</taxon>
        <taxon>Diplogasteromorpha</taxon>
        <taxon>Diplogasteroidea</taxon>
        <taxon>Neodiplogasteridae</taxon>
        <taxon>Pristionchus</taxon>
    </lineage>
</organism>
<evidence type="ECO:0008006" key="3">
    <source>
        <dbReference type="Google" id="ProtNLM"/>
    </source>
</evidence>
<keyword evidence="2" id="KW-1185">Reference proteome</keyword>
<accession>A0AAV5SFU2</accession>
<comment type="caution">
    <text evidence="1">The sequence shown here is derived from an EMBL/GenBank/DDBJ whole genome shotgun (WGS) entry which is preliminary data.</text>
</comment>
<evidence type="ECO:0000313" key="1">
    <source>
        <dbReference type="EMBL" id="GMS81497.1"/>
    </source>
</evidence>
<dbReference type="SUPFAM" id="SSF48403">
    <property type="entry name" value="Ankyrin repeat"/>
    <property type="match status" value="1"/>
</dbReference>
<protein>
    <recommendedName>
        <fullName evidence="3">Ankyrin repeat-containing protein</fullName>
    </recommendedName>
</protein>
<feature type="non-terminal residue" evidence="1">
    <location>
        <position position="1"/>
    </location>
</feature>
<proteinExistence type="predicted"/>
<dbReference type="Proteomes" id="UP001432027">
    <property type="component" value="Unassembled WGS sequence"/>
</dbReference>